<dbReference type="Proteomes" id="UP001188597">
    <property type="component" value="Unassembled WGS sequence"/>
</dbReference>
<name>A0AA88WM92_9ASTE</name>
<dbReference type="AlphaFoldDB" id="A0AA88WM92"/>
<evidence type="ECO:0000313" key="2">
    <source>
        <dbReference type="Proteomes" id="UP001188597"/>
    </source>
</evidence>
<accession>A0AA88WM92</accession>
<protein>
    <submittedName>
        <fullName evidence="1">Uncharacterized protein</fullName>
    </submittedName>
</protein>
<organism evidence="1 2">
    <name type="scientific">Escallonia herrerae</name>
    <dbReference type="NCBI Taxonomy" id="1293975"/>
    <lineage>
        <taxon>Eukaryota</taxon>
        <taxon>Viridiplantae</taxon>
        <taxon>Streptophyta</taxon>
        <taxon>Embryophyta</taxon>
        <taxon>Tracheophyta</taxon>
        <taxon>Spermatophyta</taxon>
        <taxon>Magnoliopsida</taxon>
        <taxon>eudicotyledons</taxon>
        <taxon>Gunneridae</taxon>
        <taxon>Pentapetalae</taxon>
        <taxon>asterids</taxon>
        <taxon>campanulids</taxon>
        <taxon>Escalloniales</taxon>
        <taxon>Escalloniaceae</taxon>
        <taxon>Escallonia</taxon>
    </lineage>
</organism>
<dbReference type="EMBL" id="JAVXUP010000424">
    <property type="protein sequence ID" value="KAK3028240.1"/>
    <property type="molecule type" value="Genomic_DNA"/>
</dbReference>
<keyword evidence="2" id="KW-1185">Reference proteome</keyword>
<sequence length="82" mass="9096">MENWSDEKKTPVLHYPIGLTPKATHSTTSSDADVVIDSQRRKWLIGGFGRLPIFCAADYLSMRVLSLLPVEPLGQIPDKKAS</sequence>
<reference evidence="1" key="1">
    <citation type="submission" date="2022-12" db="EMBL/GenBank/DDBJ databases">
        <title>Draft genome assemblies for two species of Escallonia (Escalloniales).</title>
        <authorList>
            <person name="Chanderbali A."/>
            <person name="Dervinis C."/>
            <person name="Anghel I."/>
            <person name="Soltis D."/>
            <person name="Soltis P."/>
            <person name="Zapata F."/>
        </authorList>
    </citation>
    <scope>NUCLEOTIDE SEQUENCE</scope>
    <source>
        <strain evidence="1">UCBG64.0493</strain>
        <tissue evidence="1">Leaf</tissue>
    </source>
</reference>
<proteinExistence type="predicted"/>
<comment type="caution">
    <text evidence="1">The sequence shown here is derived from an EMBL/GenBank/DDBJ whole genome shotgun (WGS) entry which is preliminary data.</text>
</comment>
<gene>
    <name evidence="1" type="ORF">RJ639_037574</name>
</gene>
<evidence type="ECO:0000313" key="1">
    <source>
        <dbReference type="EMBL" id="KAK3028240.1"/>
    </source>
</evidence>